<dbReference type="PROSITE" id="PS00389">
    <property type="entry name" value="ATPASE_DELTA"/>
    <property type="match status" value="1"/>
</dbReference>
<evidence type="ECO:0000256" key="3">
    <source>
        <dbReference type="ARBA" id="ARBA00022781"/>
    </source>
</evidence>
<reference evidence="7" key="1">
    <citation type="submission" date="2018-05" db="EMBL/GenBank/DDBJ databases">
        <authorList>
            <person name="Lanie J.A."/>
            <person name="Ng W.-L."/>
            <person name="Kazmierczak K.M."/>
            <person name="Andrzejewski T.M."/>
            <person name="Davidsen T.M."/>
            <person name="Wayne K.J."/>
            <person name="Tettelin H."/>
            <person name="Glass J.I."/>
            <person name="Rusch D."/>
            <person name="Podicherti R."/>
            <person name="Tsui H.-C.T."/>
            <person name="Winkler M.E."/>
        </authorList>
    </citation>
    <scope>NUCLEOTIDE SEQUENCE</scope>
</reference>
<dbReference type="GO" id="GO:0046933">
    <property type="term" value="F:proton-transporting ATP synthase activity, rotational mechanism"/>
    <property type="evidence" value="ECO:0007669"/>
    <property type="project" value="InterPro"/>
</dbReference>
<evidence type="ECO:0000256" key="4">
    <source>
        <dbReference type="ARBA" id="ARBA00023065"/>
    </source>
</evidence>
<feature type="non-terminal residue" evidence="7">
    <location>
        <position position="138"/>
    </location>
</feature>
<dbReference type="InterPro" id="IPR000711">
    <property type="entry name" value="ATPase_OSCP/dsu"/>
</dbReference>
<evidence type="ECO:0000256" key="1">
    <source>
        <dbReference type="ARBA" id="ARBA00004370"/>
    </source>
</evidence>
<evidence type="ECO:0000256" key="2">
    <source>
        <dbReference type="ARBA" id="ARBA00022448"/>
    </source>
</evidence>
<organism evidence="7">
    <name type="scientific">marine metagenome</name>
    <dbReference type="NCBI Taxonomy" id="408172"/>
    <lineage>
        <taxon>unclassified sequences</taxon>
        <taxon>metagenomes</taxon>
        <taxon>ecological metagenomes</taxon>
    </lineage>
</organism>
<proteinExistence type="predicted"/>
<keyword evidence="3" id="KW-0375">Hydrogen ion transport</keyword>
<evidence type="ECO:0008006" key="8">
    <source>
        <dbReference type="Google" id="ProtNLM"/>
    </source>
</evidence>
<keyword evidence="2" id="KW-0813">Transport</keyword>
<evidence type="ECO:0000256" key="5">
    <source>
        <dbReference type="ARBA" id="ARBA00023136"/>
    </source>
</evidence>
<comment type="subcellular location">
    <subcellularLocation>
        <location evidence="1">Membrane</location>
    </subcellularLocation>
</comment>
<dbReference type="Pfam" id="PF00213">
    <property type="entry name" value="OSCP"/>
    <property type="match status" value="1"/>
</dbReference>
<keyword evidence="6" id="KW-0066">ATP synthesis</keyword>
<dbReference type="NCBIfam" id="TIGR01145">
    <property type="entry name" value="ATP_synt_delta"/>
    <property type="match status" value="1"/>
</dbReference>
<dbReference type="Gene3D" id="1.10.520.20">
    <property type="entry name" value="N-terminal domain of the delta subunit of the F1F0-ATP synthase"/>
    <property type="match status" value="1"/>
</dbReference>
<dbReference type="InterPro" id="IPR020781">
    <property type="entry name" value="ATPase_OSCP/d_CS"/>
</dbReference>
<dbReference type="InterPro" id="IPR026015">
    <property type="entry name" value="ATP_synth_OSCP/delta_N_sf"/>
</dbReference>
<protein>
    <recommendedName>
        <fullName evidence="8">ATP synthase subunit delta</fullName>
    </recommendedName>
</protein>
<sequence length="138" mass="15216">MDAVHSALKTLNKLVRENNQFRAFIQSKRITGADKAKILNTVLGEFGQPLVAELVSHLEGRQASQQLQDVTNLFDHRYKVGKNIVSVEGTVASELDESEIVSLKSSLNSVLGKNIDLSLKVDESLVGGIRLRIENTFL</sequence>
<keyword evidence="4" id="KW-0406">Ion transport</keyword>
<dbReference type="PANTHER" id="PTHR11910">
    <property type="entry name" value="ATP SYNTHASE DELTA CHAIN"/>
    <property type="match status" value="1"/>
</dbReference>
<accession>A0A382ZRQ2</accession>
<evidence type="ECO:0000256" key="6">
    <source>
        <dbReference type="ARBA" id="ARBA00023310"/>
    </source>
</evidence>
<name>A0A382ZRQ2_9ZZZZ</name>
<dbReference type="EMBL" id="UINC01185839">
    <property type="protein sequence ID" value="SVD97745.1"/>
    <property type="molecule type" value="Genomic_DNA"/>
</dbReference>
<dbReference type="AlphaFoldDB" id="A0A382ZRQ2"/>
<dbReference type="GO" id="GO:0016020">
    <property type="term" value="C:membrane"/>
    <property type="evidence" value="ECO:0007669"/>
    <property type="project" value="UniProtKB-SubCell"/>
</dbReference>
<keyword evidence="5" id="KW-0472">Membrane</keyword>
<gene>
    <name evidence="7" type="ORF">METZ01_LOCUS450599</name>
</gene>
<evidence type="ECO:0000313" key="7">
    <source>
        <dbReference type="EMBL" id="SVD97745.1"/>
    </source>
</evidence>